<dbReference type="eggNOG" id="ENOG5031Q26">
    <property type="taxonomic scope" value="Bacteria"/>
</dbReference>
<name>H0QW53_9ACTN</name>
<dbReference type="Proteomes" id="UP000035034">
    <property type="component" value="Unassembled WGS sequence"/>
</dbReference>
<dbReference type="GO" id="GO:0005886">
    <property type="term" value="C:plasma membrane"/>
    <property type="evidence" value="ECO:0007669"/>
    <property type="project" value="UniProtKB-SubCell"/>
</dbReference>
<comment type="subcellular location">
    <subcellularLocation>
        <location evidence="1">Cell membrane</location>
        <topology evidence="1">Multi-pass membrane protein</topology>
    </subcellularLocation>
</comment>
<dbReference type="OrthoDB" id="7596142at2"/>
<dbReference type="InterPro" id="IPR018649">
    <property type="entry name" value="SHOCT"/>
</dbReference>
<gene>
    <name evidence="9" type="ORF">GOEFS_018_00860</name>
</gene>
<sequence length="126" mass="14159">MWDSFWDFIWYTIVIFAFVAYLIVLWHIIGDLFRDKASSGWAKAVWVVFLIIFPYLTAIVYLLAKGKGMAERQRAAFDDAKKQSDAYIQSVAGTSPSQQIAEAKGLLDSGAINQEEFDALKAKALS</sequence>
<reference evidence="9 10" key="1">
    <citation type="submission" date="2011-12" db="EMBL/GenBank/DDBJ databases">
        <title>Whole genome shotgun sequence of Gordonia effusa NBRC 100432.</title>
        <authorList>
            <person name="Yoshida I."/>
            <person name="Takarada H."/>
            <person name="Hosoyama A."/>
            <person name="Tsuchikane K."/>
            <person name="Katsumata H."/>
            <person name="Yamazaki S."/>
            <person name="Fujita N."/>
        </authorList>
    </citation>
    <scope>NUCLEOTIDE SEQUENCE [LARGE SCALE GENOMIC DNA]</scope>
    <source>
        <strain evidence="9 10">NBRC 100432</strain>
    </source>
</reference>
<keyword evidence="4 6" id="KW-1133">Transmembrane helix</keyword>
<evidence type="ECO:0000259" key="8">
    <source>
        <dbReference type="Pfam" id="PF13396"/>
    </source>
</evidence>
<keyword evidence="5 6" id="KW-0472">Membrane</keyword>
<feature type="domain" description="SHOCT" evidence="7">
    <location>
        <begin position="98"/>
        <end position="125"/>
    </location>
</feature>
<evidence type="ECO:0000313" key="9">
    <source>
        <dbReference type="EMBL" id="GAB17054.1"/>
    </source>
</evidence>
<accession>H0QW53</accession>
<evidence type="ECO:0000256" key="1">
    <source>
        <dbReference type="ARBA" id="ARBA00004651"/>
    </source>
</evidence>
<protein>
    <recommendedName>
        <fullName evidence="11">Cardiolipin synthase N-terminal domain-containing protein</fullName>
    </recommendedName>
</protein>
<feature type="domain" description="Cardiolipin synthase N-terminal" evidence="8">
    <location>
        <begin position="19"/>
        <end position="64"/>
    </location>
</feature>
<dbReference type="RefSeq" id="WP_007316392.1">
    <property type="nucleotide sequence ID" value="NZ_BAEH01000018.1"/>
</dbReference>
<proteinExistence type="predicted"/>
<evidence type="ECO:0000259" key="7">
    <source>
        <dbReference type="Pfam" id="PF09851"/>
    </source>
</evidence>
<keyword evidence="3 6" id="KW-0812">Transmembrane</keyword>
<evidence type="ECO:0008006" key="11">
    <source>
        <dbReference type="Google" id="ProtNLM"/>
    </source>
</evidence>
<dbReference type="STRING" id="1077974.GOEFS_018_00860"/>
<dbReference type="InterPro" id="IPR027379">
    <property type="entry name" value="CLS_N"/>
</dbReference>
<keyword evidence="2" id="KW-1003">Cell membrane</keyword>
<comment type="caution">
    <text evidence="9">The sequence shown here is derived from an EMBL/GenBank/DDBJ whole genome shotgun (WGS) entry which is preliminary data.</text>
</comment>
<organism evidence="9 10">
    <name type="scientific">Gordonia effusa NBRC 100432</name>
    <dbReference type="NCBI Taxonomy" id="1077974"/>
    <lineage>
        <taxon>Bacteria</taxon>
        <taxon>Bacillati</taxon>
        <taxon>Actinomycetota</taxon>
        <taxon>Actinomycetes</taxon>
        <taxon>Mycobacteriales</taxon>
        <taxon>Gordoniaceae</taxon>
        <taxon>Gordonia</taxon>
    </lineage>
</organism>
<keyword evidence="10" id="KW-1185">Reference proteome</keyword>
<evidence type="ECO:0000256" key="4">
    <source>
        <dbReference type="ARBA" id="ARBA00022989"/>
    </source>
</evidence>
<feature type="transmembrane region" description="Helical" evidence="6">
    <location>
        <begin position="9"/>
        <end position="29"/>
    </location>
</feature>
<dbReference type="AlphaFoldDB" id="H0QW53"/>
<dbReference type="EMBL" id="BAEH01000018">
    <property type="protein sequence ID" value="GAB17054.1"/>
    <property type="molecule type" value="Genomic_DNA"/>
</dbReference>
<evidence type="ECO:0000256" key="3">
    <source>
        <dbReference type="ARBA" id="ARBA00022692"/>
    </source>
</evidence>
<feature type="transmembrane region" description="Helical" evidence="6">
    <location>
        <begin position="41"/>
        <end position="64"/>
    </location>
</feature>
<dbReference type="Pfam" id="PF13396">
    <property type="entry name" value="PLDc_N"/>
    <property type="match status" value="1"/>
</dbReference>
<evidence type="ECO:0000256" key="6">
    <source>
        <dbReference type="SAM" id="Phobius"/>
    </source>
</evidence>
<evidence type="ECO:0000256" key="2">
    <source>
        <dbReference type="ARBA" id="ARBA00022475"/>
    </source>
</evidence>
<evidence type="ECO:0000256" key="5">
    <source>
        <dbReference type="ARBA" id="ARBA00023136"/>
    </source>
</evidence>
<evidence type="ECO:0000313" key="10">
    <source>
        <dbReference type="Proteomes" id="UP000035034"/>
    </source>
</evidence>
<dbReference type="Pfam" id="PF09851">
    <property type="entry name" value="SHOCT"/>
    <property type="match status" value="1"/>
</dbReference>